<protein>
    <submittedName>
        <fullName evidence="2">Uncharacterized protein</fullName>
    </submittedName>
</protein>
<keyword evidence="4" id="KW-1185">Reference proteome</keyword>
<evidence type="ECO:0000313" key="2">
    <source>
        <dbReference type="EMBL" id="CAI3992767.1"/>
    </source>
</evidence>
<evidence type="ECO:0000256" key="1">
    <source>
        <dbReference type="SAM" id="MobiDB-lite"/>
    </source>
</evidence>
<proteinExistence type="predicted"/>
<dbReference type="Proteomes" id="UP001152797">
    <property type="component" value="Unassembled WGS sequence"/>
</dbReference>
<feature type="region of interest" description="Disordered" evidence="1">
    <location>
        <begin position="47"/>
        <end position="76"/>
    </location>
</feature>
<accession>A0A9P1G0A7</accession>
<name>A0A9P1G0A7_9DINO</name>
<comment type="caution">
    <text evidence="2">The sequence shown here is derived from an EMBL/GenBank/DDBJ whole genome shotgun (WGS) entry which is preliminary data.</text>
</comment>
<gene>
    <name evidence="2" type="ORF">C1SCF055_LOCUS19563</name>
</gene>
<reference evidence="2" key="1">
    <citation type="submission" date="2022-10" db="EMBL/GenBank/DDBJ databases">
        <authorList>
            <person name="Chen Y."/>
            <person name="Dougan E. K."/>
            <person name="Chan C."/>
            <person name="Rhodes N."/>
            <person name="Thang M."/>
        </authorList>
    </citation>
    <scope>NUCLEOTIDE SEQUENCE</scope>
</reference>
<dbReference type="AlphaFoldDB" id="A0A9P1G0A7"/>
<dbReference type="EMBL" id="CAMXCT020001755">
    <property type="protein sequence ID" value="CAL1146142.1"/>
    <property type="molecule type" value="Genomic_DNA"/>
</dbReference>
<sequence>VWGTDGRTTNRHCVPRSEPCPRLPVGELFVREPPPEVELDRPKVRRRVTGKRERRQPVAMFGGGLFPHADTRPGPGILRRAPPRNERSITLPPGPPMRRELVETSVLVPSQRGQPLWVGYAWNVRALGLGQYACSLCRAVGLGRRQICVQRCNQ</sequence>
<evidence type="ECO:0000313" key="4">
    <source>
        <dbReference type="Proteomes" id="UP001152797"/>
    </source>
</evidence>
<dbReference type="EMBL" id="CAMXCT010001755">
    <property type="protein sequence ID" value="CAI3992767.1"/>
    <property type="molecule type" value="Genomic_DNA"/>
</dbReference>
<feature type="non-terminal residue" evidence="2">
    <location>
        <position position="154"/>
    </location>
</feature>
<organism evidence="2">
    <name type="scientific">Cladocopium goreaui</name>
    <dbReference type="NCBI Taxonomy" id="2562237"/>
    <lineage>
        <taxon>Eukaryota</taxon>
        <taxon>Sar</taxon>
        <taxon>Alveolata</taxon>
        <taxon>Dinophyceae</taxon>
        <taxon>Suessiales</taxon>
        <taxon>Symbiodiniaceae</taxon>
        <taxon>Cladocopium</taxon>
    </lineage>
</organism>
<reference evidence="3" key="2">
    <citation type="submission" date="2024-04" db="EMBL/GenBank/DDBJ databases">
        <authorList>
            <person name="Chen Y."/>
            <person name="Shah S."/>
            <person name="Dougan E. K."/>
            <person name="Thang M."/>
            <person name="Chan C."/>
        </authorList>
    </citation>
    <scope>NUCLEOTIDE SEQUENCE [LARGE SCALE GENOMIC DNA]</scope>
</reference>
<dbReference type="EMBL" id="CAMXCT030001755">
    <property type="protein sequence ID" value="CAL4780079.1"/>
    <property type="molecule type" value="Genomic_DNA"/>
</dbReference>
<evidence type="ECO:0000313" key="3">
    <source>
        <dbReference type="EMBL" id="CAL1146142.1"/>
    </source>
</evidence>
<feature type="non-terminal residue" evidence="2">
    <location>
        <position position="1"/>
    </location>
</feature>